<feature type="domain" description="Amine oxidase" evidence="2">
    <location>
        <begin position="118"/>
        <end position="361"/>
    </location>
</feature>
<dbReference type="OrthoDB" id="337830at2"/>
<comment type="similarity">
    <text evidence="1">Belongs to the flavin monoamine oxidase family.</text>
</comment>
<proteinExistence type="inferred from homology"/>
<dbReference type="InterPro" id="IPR002937">
    <property type="entry name" value="Amino_oxidase"/>
</dbReference>
<keyword evidence="4" id="KW-1185">Reference proteome</keyword>
<dbReference type="PANTHER" id="PTHR43563">
    <property type="entry name" value="AMINE OXIDASE"/>
    <property type="match status" value="1"/>
</dbReference>
<dbReference type="Gene3D" id="3.50.50.60">
    <property type="entry name" value="FAD/NAD(P)-binding domain"/>
    <property type="match status" value="2"/>
</dbReference>
<dbReference type="EMBL" id="FNSC01000001">
    <property type="protein sequence ID" value="SEC87970.1"/>
    <property type="molecule type" value="Genomic_DNA"/>
</dbReference>
<dbReference type="Pfam" id="PF13450">
    <property type="entry name" value="NAD_binding_8"/>
    <property type="match status" value="1"/>
</dbReference>
<evidence type="ECO:0000313" key="4">
    <source>
        <dbReference type="Proteomes" id="UP000242849"/>
    </source>
</evidence>
<dbReference type="Pfam" id="PF01593">
    <property type="entry name" value="Amino_oxidase"/>
    <property type="match status" value="1"/>
</dbReference>
<dbReference type="SUPFAM" id="SSF51905">
    <property type="entry name" value="FAD/NAD(P)-binding domain"/>
    <property type="match status" value="1"/>
</dbReference>
<dbReference type="PRINTS" id="PR00419">
    <property type="entry name" value="ADXRDTASE"/>
</dbReference>
<dbReference type="PANTHER" id="PTHR43563:SF1">
    <property type="entry name" value="AMINE OXIDASE [FLAVIN-CONTAINING] B"/>
    <property type="match status" value="1"/>
</dbReference>
<organism evidence="3 4">
    <name type="scientific">Pseudomonas anguilliseptica</name>
    <dbReference type="NCBI Taxonomy" id="53406"/>
    <lineage>
        <taxon>Bacteria</taxon>
        <taxon>Pseudomonadati</taxon>
        <taxon>Pseudomonadota</taxon>
        <taxon>Gammaproteobacteria</taxon>
        <taxon>Pseudomonadales</taxon>
        <taxon>Pseudomonadaceae</taxon>
        <taxon>Pseudomonas</taxon>
    </lineage>
</organism>
<dbReference type="AlphaFoldDB" id="A0A1H4W4D2"/>
<sequence>MSMQTARVAIVGAGLSGLYAAYLLEQRGIRNYVVFEARPEVGGRIVSVAPAGASSQERFDLGPSWFWPGYQRQLDRLVHDLGLKRFEQFEAGDMVMERSAKGPLTRSPGYLNAPPSMRLMGGMAALTDALHQRLDVTRIRTGHKVTHLHRVNNHVQLHSVDASGSSTTWCVEHVLLALPPRLAETSIAFTPVLPKVLARQWQATATWMAPHAKYVAIYERPFWREQGLSGEARSVRGPLGEIHDASIPGGSAALFGFLGVPASMRQTVSEEQLRRLCRVQLERLFGPEVAKPTAEFLKDWAQEPFTTTVADQQGAAQHAQVPMPTADAGPWFGYLTGIGSEWSPQFPGYVAGAIEAASMGVQALLLRTEGAPT</sequence>
<reference evidence="4" key="1">
    <citation type="submission" date="2016-10" db="EMBL/GenBank/DDBJ databases">
        <authorList>
            <person name="Varghese N."/>
            <person name="Submissions S."/>
        </authorList>
    </citation>
    <scope>NUCLEOTIDE SEQUENCE [LARGE SCALE GENOMIC DNA]</scope>
    <source>
        <strain evidence="4">DSM 12111</strain>
    </source>
</reference>
<dbReference type="RefSeq" id="WP_090378876.1">
    <property type="nucleotide sequence ID" value="NZ_FNSC01000001.1"/>
</dbReference>
<dbReference type="InterPro" id="IPR036188">
    <property type="entry name" value="FAD/NAD-bd_sf"/>
</dbReference>
<accession>A0A1H4W4D2</accession>
<name>A0A1H4W4D2_PSEAG</name>
<evidence type="ECO:0000256" key="1">
    <source>
        <dbReference type="ARBA" id="ARBA00005995"/>
    </source>
</evidence>
<protein>
    <submittedName>
        <fullName evidence="3">Monoamine oxidase</fullName>
    </submittedName>
</protein>
<dbReference type="SUPFAM" id="SSF54373">
    <property type="entry name" value="FAD-linked reductases, C-terminal domain"/>
    <property type="match status" value="1"/>
</dbReference>
<evidence type="ECO:0000313" key="3">
    <source>
        <dbReference type="EMBL" id="SEC87970.1"/>
    </source>
</evidence>
<dbReference type="STRING" id="53406.SAMN05421553_1603"/>
<dbReference type="InterPro" id="IPR050703">
    <property type="entry name" value="Flavin_MAO"/>
</dbReference>
<evidence type="ECO:0000259" key="2">
    <source>
        <dbReference type="Pfam" id="PF01593"/>
    </source>
</evidence>
<gene>
    <name evidence="3" type="ORF">SAMN05421553_1603</name>
</gene>
<dbReference type="GO" id="GO:0016491">
    <property type="term" value="F:oxidoreductase activity"/>
    <property type="evidence" value="ECO:0007669"/>
    <property type="project" value="InterPro"/>
</dbReference>
<dbReference type="Proteomes" id="UP000242849">
    <property type="component" value="Unassembled WGS sequence"/>
</dbReference>